<comment type="caution">
    <text evidence="2">The sequence shown here is derived from an EMBL/GenBank/DDBJ whole genome shotgun (WGS) entry which is preliminary data.</text>
</comment>
<evidence type="ECO:0000256" key="1">
    <source>
        <dbReference type="SAM" id="MobiDB-lite"/>
    </source>
</evidence>
<gene>
    <name evidence="2" type="ORF">HD599_001212</name>
</gene>
<dbReference type="AlphaFoldDB" id="A0A841AN88"/>
<dbReference type="EMBL" id="JACHMJ010000001">
    <property type="protein sequence ID" value="MBB5842889.1"/>
    <property type="molecule type" value="Genomic_DNA"/>
</dbReference>
<organism evidence="2 3">
    <name type="scientific">Conyzicola lurida</name>
    <dbReference type="NCBI Taxonomy" id="1172621"/>
    <lineage>
        <taxon>Bacteria</taxon>
        <taxon>Bacillati</taxon>
        <taxon>Actinomycetota</taxon>
        <taxon>Actinomycetes</taxon>
        <taxon>Micrococcales</taxon>
        <taxon>Microbacteriaceae</taxon>
        <taxon>Conyzicola</taxon>
    </lineage>
</organism>
<evidence type="ECO:0008006" key="4">
    <source>
        <dbReference type="Google" id="ProtNLM"/>
    </source>
</evidence>
<dbReference type="Proteomes" id="UP000536685">
    <property type="component" value="Unassembled WGS sequence"/>
</dbReference>
<protein>
    <recommendedName>
        <fullName evidence="4">Carboxypeptidase regulatory-like domain-containing protein</fullName>
    </recommendedName>
</protein>
<feature type="compositionally biased region" description="Gly residues" evidence="1">
    <location>
        <begin position="95"/>
        <end position="112"/>
    </location>
</feature>
<proteinExistence type="predicted"/>
<reference evidence="2 3" key="1">
    <citation type="submission" date="2020-08" db="EMBL/GenBank/DDBJ databases">
        <title>Sequencing the genomes of 1000 actinobacteria strains.</title>
        <authorList>
            <person name="Klenk H.-P."/>
        </authorList>
    </citation>
    <scope>NUCLEOTIDE SEQUENCE [LARGE SCALE GENOMIC DNA]</scope>
    <source>
        <strain evidence="2 3">DSM 105784</strain>
    </source>
</reference>
<feature type="region of interest" description="Disordered" evidence="1">
    <location>
        <begin position="92"/>
        <end position="113"/>
    </location>
</feature>
<name>A0A841AN88_9MICO</name>
<accession>A0A841AN88</accession>
<dbReference type="RefSeq" id="WP_184234715.1">
    <property type="nucleotide sequence ID" value="NZ_JACHMJ010000001.1"/>
</dbReference>
<evidence type="ECO:0000313" key="3">
    <source>
        <dbReference type="Proteomes" id="UP000536685"/>
    </source>
</evidence>
<evidence type="ECO:0000313" key="2">
    <source>
        <dbReference type="EMBL" id="MBB5842889.1"/>
    </source>
</evidence>
<sequence length="180" mass="18489">MNGHTGTSADDGRLLADLRSMWERLDPPPRGLVDDVLVTLATADVADEYEVLTLVSDARELAGTRGDGEARVLEFTATRRDGAATVLLRVSPLEGGPGEDGPGGGGPGGGGDVRIDGWVVPGRAGSVLLERDAGDDATAVVSAEGRFEFARVPAGAARLTVSARQDAAASVPLVTPDFEL</sequence>
<keyword evidence="3" id="KW-1185">Reference proteome</keyword>